<dbReference type="Pfam" id="PF03937">
    <property type="entry name" value="Sdh5"/>
    <property type="match status" value="1"/>
</dbReference>
<gene>
    <name evidence="4" type="ORF">B30_05247</name>
</gene>
<dbReference type="InterPro" id="IPR005631">
    <property type="entry name" value="SDH"/>
</dbReference>
<keyword evidence="5" id="KW-1185">Reference proteome</keyword>
<dbReference type="GO" id="GO:0006099">
    <property type="term" value="P:tricarboxylic acid cycle"/>
    <property type="evidence" value="ECO:0007669"/>
    <property type="project" value="TreeGrafter"/>
</dbReference>
<dbReference type="eggNOG" id="COG2938">
    <property type="taxonomic scope" value="Bacteria"/>
</dbReference>
<evidence type="ECO:0000313" key="4">
    <source>
        <dbReference type="EMBL" id="EKE73442.1"/>
    </source>
</evidence>
<protein>
    <recommendedName>
        <fullName evidence="2">FAD assembly factor SdhE</fullName>
    </recommendedName>
</protein>
<organism evidence="4 5">
    <name type="scientific">Celeribacter baekdonensis B30</name>
    <dbReference type="NCBI Taxonomy" id="1208323"/>
    <lineage>
        <taxon>Bacteria</taxon>
        <taxon>Pseudomonadati</taxon>
        <taxon>Pseudomonadota</taxon>
        <taxon>Alphaproteobacteria</taxon>
        <taxon>Rhodobacterales</taxon>
        <taxon>Roseobacteraceae</taxon>
        <taxon>Celeribacter</taxon>
    </lineage>
</organism>
<keyword evidence="3" id="KW-0143">Chaperone</keyword>
<comment type="caution">
    <text evidence="4">The sequence shown here is derived from an EMBL/GenBank/DDBJ whole genome shotgun (WGS) entry which is preliminary data.</text>
</comment>
<dbReference type="EMBL" id="AMRK01000002">
    <property type="protein sequence ID" value="EKE73442.1"/>
    <property type="molecule type" value="Genomic_DNA"/>
</dbReference>
<dbReference type="PANTHER" id="PTHR12469:SF2">
    <property type="entry name" value="SUCCINATE DEHYDROGENASE ASSEMBLY FACTOR 2, MITOCHONDRIAL"/>
    <property type="match status" value="1"/>
</dbReference>
<dbReference type="SUPFAM" id="SSF109910">
    <property type="entry name" value="YgfY-like"/>
    <property type="match status" value="1"/>
</dbReference>
<evidence type="ECO:0000313" key="5">
    <source>
        <dbReference type="Proteomes" id="UP000006762"/>
    </source>
</evidence>
<dbReference type="PATRIC" id="fig|1208323.3.peg.1083"/>
<dbReference type="PANTHER" id="PTHR12469">
    <property type="entry name" value="PROTEIN EMI5 HOMOLOG, MITOCHONDRIAL"/>
    <property type="match status" value="1"/>
</dbReference>
<evidence type="ECO:0000256" key="1">
    <source>
        <dbReference type="ARBA" id="ARBA00008571"/>
    </source>
</evidence>
<dbReference type="InterPro" id="IPR036714">
    <property type="entry name" value="SDH_sf"/>
</dbReference>
<dbReference type="Gene3D" id="1.10.150.250">
    <property type="entry name" value="Flavinator of succinate dehydrogenase"/>
    <property type="match status" value="1"/>
</dbReference>
<evidence type="ECO:0000256" key="2">
    <source>
        <dbReference type="ARBA" id="ARBA00019418"/>
    </source>
</evidence>
<dbReference type="STRING" id="1208323.B30_05247"/>
<name>K2JFS5_9RHOB</name>
<proteinExistence type="inferred from homology"/>
<evidence type="ECO:0000256" key="3">
    <source>
        <dbReference type="ARBA" id="ARBA00023186"/>
    </source>
</evidence>
<dbReference type="AlphaFoldDB" id="K2JFS5"/>
<accession>K2JFS5</accession>
<sequence>MGAQNVTELEIAMPQFSPKNAVKPVGESIEIRRKRLKIRAWRRGIKEMDLLIGGYADAHLADMDAAALDEFETLMDEHDQDLLSYATGLKPVPDHLKSMLERVIADADHPSWGLMG</sequence>
<dbReference type="Proteomes" id="UP000006762">
    <property type="component" value="Unassembled WGS sequence"/>
</dbReference>
<comment type="similarity">
    <text evidence="1">Belongs to the SdhE FAD assembly factor family.</text>
</comment>
<reference evidence="4 5" key="1">
    <citation type="submission" date="2012-09" db="EMBL/GenBank/DDBJ databases">
        <title>Celeribacter baekdonensis B30 Genome Sequencing.</title>
        <authorList>
            <person name="Wang W."/>
        </authorList>
    </citation>
    <scope>NUCLEOTIDE SEQUENCE [LARGE SCALE GENOMIC DNA]</scope>
    <source>
        <strain evidence="4 5">B30</strain>
    </source>
</reference>